<name>A0A2S8FAD2_9BACT</name>
<sequence length="93" mass="9805">MKETRRGRFLKGNGRAARLRNTLGEQKMASVDGIAAQASAIQQSQVQNQVDIAVAKKSLDAQKLQGDAAVQLIESAARISKSPGTGNLINTTG</sequence>
<protein>
    <submittedName>
        <fullName evidence="1">Uncharacterized protein</fullName>
    </submittedName>
</protein>
<accession>A0A2S8FAD2</accession>
<dbReference type="AlphaFoldDB" id="A0A2S8FAD2"/>
<dbReference type="InterPro" id="IPR025906">
    <property type="entry name" value="YjfB_motility"/>
</dbReference>
<reference evidence="1 2" key="1">
    <citation type="submission" date="2018-02" db="EMBL/GenBank/DDBJ databases">
        <title>Comparative genomes isolates from brazilian mangrove.</title>
        <authorList>
            <person name="Araujo J.E."/>
            <person name="Taketani R.G."/>
            <person name="Silva M.C.P."/>
            <person name="Loureco M.V."/>
            <person name="Andreote F.D."/>
        </authorList>
    </citation>
    <scope>NUCLEOTIDE SEQUENCE [LARGE SCALE GENOMIC DNA]</scope>
    <source>
        <strain evidence="1 2">HEX-2 MGV</strain>
    </source>
</reference>
<evidence type="ECO:0000313" key="2">
    <source>
        <dbReference type="Proteomes" id="UP000240009"/>
    </source>
</evidence>
<proteinExistence type="predicted"/>
<dbReference type="Proteomes" id="UP000240009">
    <property type="component" value="Unassembled WGS sequence"/>
</dbReference>
<organism evidence="1 2">
    <name type="scientific">Blastopirellula marina</name>
    <dbReference type="NCBI Taxonomy" id="124"/>
    <lineage>
        <taxon>Bacteria</taxon>
        <taxon>Pseudomonadati</taxon>
        <taxon>Planctomycetota</taxon>
        <taxon>Planctomycetia</taxon>
        <taxon>Pirellulales</taxon>
        <taxon>Pirellulaceae</taxon>
        <taxon>Blastopirellula</taxon>
    </lineage>
</organism>
<gene>
    <name evidence="1" type="ORF">C5Y96_15350</name>
</gene>
<dbReference type="EMBL" id="PUIA01000042">
    <property type="protein sequence ID" value="PQO29128.1"/>
    <property type="molecule type" value="Genomic_DNA"/>
</dbReference>
<dbReference type="Pfam" id="PF14070">
    <property type="entry name" value="YjfB_motility"/>
    <property type="match status" value="1"/>
</dbReference>
<evidence type="ECO:0000313" key="1">
    <source>
        <dbReference type="EMBL" id="PQO29128.1"/>
    </source>
</evidence>
<comment type="caution">
    <text evidence="1">The sequence shown here is derived from an EMBL/GenBank/DDBJ whole genome shotgun (WGS) entry which is preliminary data.</text>
</comment>